<accession>A0AAE0VSE7</accession>
<keyword evidence="1" id="KW-1133">Transmembrane helix</keyword>
<keyword evidence="1" id="KW-0472">Membrane</keyword>
<dbReference type="AlphaFoldDB" id="A0AAE0VSE7"/>
<gene>
    <name evidence="2" type="ORF">CHS0354_007060</name>
</gene>
<reference evidence="2" key="3">
    <citation type="submission" date="2023-05" db="EMBL/GenBank/DDBJ databases">
        <authorList>
            <person name="Smith C.H."/>
        </authorList>
    </citation>
    <scope>NUCLEOTIDE SEQUENCE</scope>
    <source>
        <strain evidence="2">CHS0354</strain>
        <tissue evidence="2">Mantle</tissue>
    </source>
</reference>
<evidence type="ECO:0000256" key="1">
    <source>
        <dbReference type="SAM" id="Phobius"/>
    </source>
</evidence>
<reference evidence="2" key="1">
    <citation type="journal article" date="2021" name="Genome Biol. Evol.">
        <title>A High-Quality Reference Genome for a Parasitic Bivalve with Doubly Uniparental Inheritance (Bivalvia: Unionida).</title>
        <authorList>
            <person name="Smith C.H."/>
        </authorList>
    </citation>
    <scope>NUCLEOTIDE SEQUENCE</scope>
    <source>
        <strain evidence="2">CHS0354</strain>
    </source>
</reference>
<proteinExistence type="predicted"/>
<keyword evidence="3" id="KW-1185">Reference proteome</keyword>
<dbReference type="Proteomes" id="UP001195483">
    <property type="component" value="Unassembled WGS sequence"/>
</dbReference>
<feature type="transmembrane region" description="Helical" evidence="1">
    <location>
        <begin position="118"/>
        <end position="138"/>
    </location>
</feature>
<evidence type="ECO:0000313" key="2">
    <source>
        <dbReference type="EMBL" id="KAK3588913.1"/>
    </source>
</evidence>
<sequence>MLSTLFLSNDYRILDNQFSGRLDFPKTTSPPVFSCFDFNACRTGLEFCSYKRKACEKCEDYRLTCGTNLQHVNCTQYCVMASKQTTTLITTERLSENRGQTYAPDSLNKPGHDIDWKLIMIGILRFTVIILVALNIYLKRQIKKSRSKGLTDEQSALMDVCSSGQPSEDPTFIDVNSSQYFSVPSKCENSDHDPMQTLTFVALPEIRD</sequence>
<comment type="caution">
    <text evidence="2">The sequence shown here is derived from an EMBL/GenBank/DDBJ whole genome shotgun (WGS) entry which is preliminary data.</text>
</comment>
<dbReference type="EMBL" id="JAEAOA010000475">
    <property type="protein sequence ID" value="KAK3588913.1"/>
    <property type="molecule type" value="Genomic_DNA"/>
</dbReference>
<name>A0AAE0VSE7_9BIVA</name>
<organism evidence="2 3">
    <name type="scientific">Potamilus streckersoni</name>
    <dbReference type="NCBI Taxonomy" id="2493646"/>
    <lineage>
        <taxon>Eukaryota</taxon>
        <taxon>Metazoa</taxon>
        <taxon>Spiralia</taxon>
        <taxon>Lophotrochozoa</taxon>
        <taxon>Mollusca</taxon>
        <taxon>Bivalvia</taxon>
        <taxon>Autobranchia</taxon>
        <taxon>Heteroconchia</taxon>
        <taxon>Palaeoheterodonta</taxon>
        <taxon>Unionida</taxon>
        <taxon>Unionoidea</taxon>
        <taxon>Unionidae</taxon>
        <taxon>Ambleminae</taxon>
        <taxon>Lampsilini</taxon>
        <taxon>Potamilus</taxon>
    </lineage>
</organism>
<reference evidence="2" key="2">
    <citation type="journal article" date="2021" name="Genome Biol. Evol.">
        <title>Developing a high-quality reference genome for a parasitic bivalve with doubly uniparental inheritance (Bivalvia: Unionida).</title>
        <authorList>
            <person name="Smith C.H."/>
        </authorList>
    </citation>
    <scope>NUCLEOTIDE SEQUENCE</scope>
    <source>
        <strain evidence="2">CHS0354</strain>
        <tissue evidence="2">Mantle</tissue>
    </source>
</reference>
<protein>
    <submittedName>
        <fullName evidence="2">Uncharacterized protein</fullName>
    </submittedName>
</protein>
<keyword evidence="1" id="KW-0812">Transmembrane</keyword>
<evidence type="ECO:0000313" key="3">
    <source>
        <dbReference type="Proteomes" id="UP001195483"/>
    </source>
</evidence>